<dbReference type="GO" id="GO:0004156">
    <property type="term" value="F:dihydropteroate synthase activity"/>
    <property type="evidence" value="ECO:0007669"/>
    <property type="project" value="TreeGrafter"/>
</dbReference>
<gene>
    <name evidence="2" type="ORF">ALNOE001_09020</name>
</gene>
<dbReference type="NCBIfam" id="TIGR00284">
    <property type="entry name" value="dihydropteroate synthase-like protein"/>
    <property type="match status" value="1"/>
</dbReference>
<dbReference type="InterPro" id="IPR000489">
    <property type="entry name" value="Pterin-binding_dom"/>
</dbReference>
<dbReference type="InterPro" id="IPR011005">
    <property type="entry name" value="Dihydropteroate_synth-like_sf"/>
</dbReference>
<evidence type="ECO:0000313" key="2">
    <source>
        <dbReference type="EMBL" id="RBQ23343.1"/>
    </source>
</evidence>
<evidence type="ECO:0000313" key="3">
    <source>
        <dbReference type="Proteomes" id="UP000253099"/>
    </source>
</evidence>
<dbReference type="GO" id="GO:0046654">
    <property type="term" value="P:tetrahydrofolate biosynthetic process"/>
    <property type="evidence" value="ECO:0007669"/>
    <property type="project" value="TreeGrafter"/>
</dbReference>
<dbReference type="AlphaFoldDB" id="A0A366MBZ3"/>
<dbReference type="InterPro" id="IPR045031">
    <property type="entry name" value="DHP_synth-like"/>
</dbReference>
<evidence type="ECO:0000259" key="1">
    <source>
        <dbReference type="PROSITE" id="PS50972"/>
    </source>
</evidence>
<feature type="domain" description="Pterin-binding" evidence="1">
    <location>
        <begin position="148"/>
        <end position="394"/>
    </location>
</feature>
<dbReference type="Pfam" id="PF14251">
    <property type="entry name" value="PterinBD-DUF4346"/>
    <property type="match status" value="1"/>
</dbReference>
<comment type="caution">
    <text evidence="2">The sequence shown here is derived from an EMBL/GenBank/DDBJ whole genome shotgun (WGS) entry which is preliminary data.</text>
</comment>
<organism evidence="2 3">
    <name type="scientific">Candidatus Methanobinarius endosymbioticus</name>
    <dbReference type="NCBI Taxonomy" id="2006182"/>
    <lineage>
        <taxon>Archaea</taxon>
        <taxon>Methanobacteriati</taxon>
        <taxon>Methanobacteriota</taxon>
        <taxon>Methanomada group</taxon>
        <taxon>Methanobacteria</taxon>
        <taxon>Methanobacteriales</taxon>
        <taxon>Methanobacteriaceae</taxon>
        <taxon>Candidatus Methanobinarius</taxon>
    </lineage>
</organism>
<dbReference type="Proteomes" id="UP000253099">
    <property type="component" value="Unassembled WGS sequence"/>
</dbReference>
<dbReference type="InterPro" id="IPR005236">
    <property type="entry name" value="Dihydropt_synth"/>
</dbReference>
<keyword evidence="3" id="KW-1185">Reference proteome</keyword>
<proteinExistence type="predicted"/>
<dbReference type="Gene3D" id="3.20.20.20">
    <property type="entry name" value="Dihydropteroate synthase-like"/>
    <property type="match status" value="1"/>
</dbReference>
<dbReference type="InterPro" id="IPR025595">
    <property type="entry name" value="PterinBD-DUF4346"/>
</dbReference>
<name>A0A366MBZ3_9EURY</name>
<dbReference type="Pfam" id="PF00809">
    <property type="entry name" value="Pterin_bind"/>
    <property type="match status" value="1"/>
</dbReference>
<sequence>MKILIITGNLAFPLVEKIANESKHEVMIHIADSQIAAFLTPRMIIKEIKNYYSSELEKGDIDLIITPGLMRKSTDEIYHALNIPTFKGSTDVADLGMVMDLIENLELSTTKPADKLIEDEKKKQALRFIEDFESNTKKRESLLKKSNNVMVGELAVGEDFPMRVLAEIANAPVLTKEELVRKCEYFLANGADMIDIGMVAGEDMSDKIPEIISILRPIVGKKALSIDTLNPKEIAIAIENGIDMVLSIDLGNYKEILPLLKKYNVPAVALPTNFSDGKVPHNVDQRVESMTELAKDCEKENVQIIADLILDPVNSSSIVDSIIACRKYHEKRSEPMFFGVGNVNELMDTDSVGVNALLSGIAMELGASLLFTPEESGKTRGSVYELAIASKIMFLAKNRESIPKDLGINLLVFKDKRKRPDFYENYDESDFDVPLEEAHESNKLVLDRAGSFKIRVEHSITPENSKIIITHFKKTIPDLTIEGRYTKEIYDELIRHGLVTRLEHAAYLGAELQKAEIAMITGKNYVQDFDLFERPYDFN</sequence>
<protein>
    <recommendedName>
        <fullName evidence="1">Pterin-binding domain-containing protein</fullName>
    </recommendedName>
</protein>
<reference evidence="2 3" key="1">
    <citation type="submission" date="2018-06" db="EMBL/GenBank/DDBJ databases">
        <title>Genomic insight into two independent archaeal endosymbiosis events.</title>
        <authorList>
            <person name="Lind A.E."/>
            <person name="Lewis W.H."/>
            <person name="Spang A."/>
            <person name="Guy L."/>
            <person name="Embley M.T."/>
            <person name="Ettema T.J.G."/>
        </authorList>
    </citation>
    <scope>NUCLEOTIDE SEQUENCE [LARGE SCALE GENOMIC DNA]</scope>
    <source>
        <strain evidence="2">NOE</strain>
    </source>
</reference>
<dbReference type="PANTHER" id="PTHR20941:SF1">
    <property type="entry name" value="FOLIC ACID SYNTHESIS PROTEIN FOL1"/>
    <property type="match status" value="1"/>
</dbReference>
<dbReference type="EMBL" id="NIZT01000025">
    <property type="protein sequence ID" value="RBQ23343.1"/>
    <property type="molecule type" value="Genomic_DNA"/>
</dbReference>
<dbReference type="SUPFAM" id="SSF51717">
    <property type="entry name" value="Dihydropteroate synthetase-like"/>
    <property type="match status" value="1"/>
</dbReference>
<dbReference type="PROSITE" id="PS50972">
    <property type="entry name" value="PTERIN_BINDING"/>
    <property type="match status" value="1"/>
</dbReference>
<accession>A0A366MBZ3</accession>
<dbReference type="PANTHER" id="PTHR20941">
    <property type="entry name" value="FOLATE SYNTHESIS PROTEINS"/>
    <property type="match status" value="1"/>
</dbReference>